<dbReference type="Proteomes" id="UP000662873">
    <property type="component" value="Chromosome"/>
</dbReference>
<accession>A0A809R4U6</accession>
<dbReference type="KEGG" id="npy:NPRO_01950"/>
<dbReference type="EMBL" id="AP021858">
    <property type="protein sequence ID" value="BBO22600.1"/>
    <property type="molecule type" value="Genomic_DNA"/>
</dbReference>
<evidence type="ECO:0000313" key="2">
    <source>
        <dbReference type="Proteomes" id="UP000662873"/>
    </source>
</evidence>
<organism evidence="1 2">
    <name type="scientific">Candidatus Nitrosymbiomonas proteolyticus</name>
    <dbReference type="NCBI Taxonomy" id="2608984"/>
    <lineage>
        <taxon>Bacteria</taxon>
        <taxon>Bacillati</taxon>
        <taxon>Armatimonadota</taxon>
        <taxon>Armatimonadota incertae sedis</taxon>
        <taxon>Candidatus Nitrosymbiomonas</taxon>
    </lineage>
</organism>
<protein>
    <submittedName>
        <fullName evidence="1">Uncharacterized protein</fullName>
    </submittedName>
</protein>
<evidence type="ECO:0000313" key="1">
    <source>
        <dbReference type="EMBL" id="BBO22600.1"/>
    </source>
</evidence>
<reference evidence="1" key="1">
    <citation type="journal article" name="DNA Res.">
        <title>The physiological potential of anammox bacteria as revealed by their core genome structure.</title>
        <authorList>
            <person name="Okubo T."/>
            <person name="Toyoda A."/>
            <person name="Fukuhara K."/>
            <person name="Uchiyama I."/>
            <person name="Harigaya Y."/>
            <person name="Kuroiwa M."/>
            <person name="Suzuki T."/>
            <person name="Murakami Y."/>
            <person name="Suwa Y."/>
            <person name="Takami H."/>
        </authorList>
    </citation>
    <scope>NUCLEOTIDE SEQUENCE</scope>
    <source>
        <strain evidence="1">317325-2</strain>
    </source>
</reference>
<dbReference type="AlphaFoldDB" id="A0A809R4U6"/>
<proteinExistence type="predicted"/>
<name>A0A809R4U6_9BACT</name>
<gene>
    <name evidence="1" type="ORF">NPRO_01950</name>
</gene>
<sequence length="51" mass="5776">MGESHHILPVPSVFLIDKLEKIVFAYSNPDYKVRLNGDVLMKAAQKAFQSE</sequence>